<proteinExistence type="predicted"/>
<sequence length="73" mass="8351">MKIRTDSCCVPAELPSPSSCIPCKHQNVPDIYFCQGQTLPGLRISPSEFRLWQNIFHEEKSLIMERGMAELKN</sequence>
<protein>
    <submittedName>
        <fullName evidence="1">Cytochrome c oxidase-assembly factor COX23-like</fullName>
    </submittedName>
</protein>
<reference evidence="1" key="1">
    <citation type="submission" date="2018-02" db="EMBL/GenBank/DDBJ databases">
        <title>Rhizophora mucronata_Transcriptome.</title>
        <authorList>
            <person name="Meera S.P."/>
            <person name="Sreeshan A."/>
            <person name="Augustine A."/>
        </authorList>
    </citation>
    <scope>NUCLEOTIDE SEQUENCE</scope>
    <source>
        <tissue evidence="1">Leaf</tissue>
    </source>
</reference>
<evidence type="ECO:0000313" key="1">
    <source>
        <dbReference type="EMBL" id="MBW83507.1"/>
    </source>
</evidence>
<dbReference type="EMBL" id="GGEC01003024">
    <property type="protein sequence ID" value="MBW83507.1"/>
    <property type="molecule type" value="Transcribed_RNA"/>
</dbReference>
<name>A0A2P2IQM3_RHIMU</name>
<dbReference type="AlphaFoldDB" id="A0A2P2IQM3"/>
<organism evidence="1">
    <name type="scientific">Rhizophora mucronata</name>
    <name type="common">Asiatic mangrove</name>
    <dbReference type="NCBI Taxonomy" id="61149"/>
    <lineage>
        <taxon>Eukaryota</taxon>
        <taxon>Viridiplantae</taxon>
        <taxon>Streptophyta</taxon>
        <taxon>Embryophyta</taxon>
        <taxon>Tracheophyta</taxon>
        <taxon>Spermatophyta</taxon>
        <taxon>Magnoliopsida</taxon>
        <taxon>eudicotyledons</taxon>
        <taxon>Gunneridae</taxon>
        <taxon>Pentapetalae</taxon>
        <taxon>rosids</taxon>
        <taxon>fabids</taxon>
        <taxon>Malpighiales</taxon>
        <taxon>Rhizophoraceae</taxon>
        <taxon>Rhizophora</taxon>
    </lineage>
</organism>
<accession>A0A2P2IQM3</accession>